<accession>A0A645GVG0</accession>
<organism evidence="1">
    <name type="scientific">bioreactor metagenome</name>
    <dbReference type="NCBI Taxonomy" id="1076179"/>
    <lineage>
        <taxon>unclassified sequences</taxon>
        <taxon>metagenomes</taxon>
        <taxon>ecological metagenomes</taxon>
    </lineage>
</organism>
<dbReference type="AntiFam" id="ANF00128">
    <property type="entry name" value="Shadow ORF (ftsA)"/>
</dbReference>
<reference evidence="1" key="1">
    <citation type="submission" date="2019-08" db="EMBL/GenBank/DDBJ databases">
        <authorList>
            <person name="Kucharzyk K."/>
            <person name="Murdoch R.W."/>
            <person name="Higgins S."/>
            <person name="Loffler F."/>
        </authorList>
    </citation>
    <scope>NUCLEOTIDE SEQUENCE</scope>
</reference>
<sequence>MDRQPGSLDAFSFILTDSRRGGDNEHPALQSVPKHVDRILDAHLPVYLKILHQGVQYLPVLGKFKGTGHFQTAEDVLALDLLVFAVDSNHPCTGDADDVLSPDTDDDFTHLCSCLELCLIDHRLDGFQRLFYIDD</sequence>
<dbReference type="EMBL" id="VSSQ01081951">
    <property type="protein sequence ID" value="MPN30727.1"/>
    <property type="molecule type" value="Genomic_DNA"/>
</dbReference>
<name>A0A645GVG0_9ZZZZ</name>
<dbReference type="AlphaFoldDB" id="A0A645GVG0"/>
<protein>
    <submittedName>
        <fullName evidence="1">Uncharacterized protein</fullName>
    </submittedName>
</protein>
<gene>
    <name evidence="1" type="ORF">SDC9_178198</name>
</gene>
<comment type="caution">
    <text evidence="1">The sequence shown here is derived from an EMBL/GenBank/DDBJ whole genome shotgun (WGS) entry which is preliminary data.</text>
</comment>
<proteinExistence type="predicted"/>
<evidence type="ECO:0000313" key="1">
    <source>
        <dbReference type="EMBL" id="MPN30727.1"/>
    </source>
</evidence>